<sequence>APTWSSNPTASAGRCGGPQAAGPSASPVTTAPWIGSVVAPTWSSTAWARRPASPMPSRSPDPGDASCSSACRHRSPSNSPHSGTARSSWSAHTPTAPRPCRTEPQPGPSTWLPDSSGRPTWAAWCRPPTHSTATAKRSNTPQPPAGEAPSRWPSTYATKGNEKHSWRRAS</sequence>
<proteinExistence type="predicted"/>
<dbReference type="EMBL" id="UINC01175547">
    <property type="protein sequence ID" value="SVD82219.1"/>
    <property type="molecule type" value="Genomic_DNA"/>
</dbReference>
<accession>A0A382YGV6</accession>
<feature type="non-terminal residue" evidence="2">
    <location>
        <position position="170"/>
    </location>
</feature>
<organism evidence="2">
    <name type="scientific">marine metagenome</name>
    <dbReference type="NCBI Taxonomy" id="408172"/>
    <lineage>
        <taxon>unclassified sequences</taxon>
        <taxon>metagenomes</taxon>
        <taxon>ecological metagenomes</taxon>
    </lineage>
</organism>
<reference evidence="2" key="1">
    <citation type="submission" date="2018-05" db="EMBL/GenBank/DDBJ databases">
        <authorList>
            <person name="Lanie J.A."/>
            <person name="Ng W.-L."/>
            <person name="Kazmierczak K.M."/>
            <person name="Andrzejewski T.M."/>
            <person name="Davidsen T.M."/>
            <person name="Wayne K.J."/>
            <person name="Tettelin H."/>
            <person name="Glass J.I."/>
            <person name="Rusch D."/>
            <person name="Podicherti R."/>
            <person name="Tsui H.-C.T."/>
            <person name="Winkler M.E."/>
        </authorList>
    </citation>
    <scope>NUCLEOTIDE SEQUENCE</scope>
</reference>
<feature type="compositionally biased region" description="Polar residues" evidence="1">
    <location>
        <begin position="129"/>
        <end position="140"/>
    </location>
</feature>
<dbReference type="AlphaFoldDB" id="A0A382YGV6"/>
<name>A0A382YGV6_9ZZZZ</name>
<evidence type="ECO:0000313" key="2">
    <source>
        <dbReference type="EMBL" id="SVD82219.1"/>
    </source>
</evidence>
<feature type="region of interest" description="Disordered" evidence="1">
    <location>
        <begin position="1"/>
        <end position="170"/>
    </location>
</feature>
<protein>
    <submittedName>
        <fullName evidence="2">Uncharacterized protein</fullName>
    </submittedName>
</protein>
<feature type="non-terminal residue" evidence="2">
    <location>
        <position position="1"/>
    </location>
</feature>
<evidence type="ECO:0000256" key="1">
    <source>
        <dbReference type="SAM" id="MobiDB-lite"/>
    </source>
</evidence>
<feature type="compositionally biased region" description="Polar residues" evidence="1">
    <location>
        <begin position="76"/>
        <end position="93"/>
    </location>
</feature>
<gene>
    <name evidence="2" type="ORF">METZ01_LOCUS435073</name>
</gene>
<feature type="compositionally biased region" description="Polar residues" evidence="1">
    <location>
        <begin position="1"/>
        <end position="10"/>
    </location>
</feature>